<dbReference type="EMBL" id="BAAAPF010000070">
    <property type="protein sequence ID" value="GAA2123025.1"/>
    <property type="molecule type" value="Genomic_DNA"/>
</dbReference>
<sequence length="53" mass="5924">MSLPIGHVHLNLGRYRDATEHLRTGLDSLPPELRYALWTREAREALAVAEGGL</sequence>
<name>A0ABN2Y788_9ACTN</name>
<gene>
    <name evidence="1" type="ORF">GCM10009802_27250</name>
</gene>
<protein>
    <recommendedName>
        <fullName evidence="3">Tetratricopeptide repeat protein</fullName>
    </recommendedName>
</protein>
<comment type="caution">
    <text evidence="1">The sequence shown here is derived from an EMBL/GenBank/DDBJ whole genome shotgun (WGS) entry which is preliminary data.</text>
</comment>
<evidence type="ECO:0000313" key="2">
    <source>
        <dbReference type="Proteomes" id="UP001500443"/>
    </source>
</evidence>
<accession>A0ABN2Y788</accession>
<reference evidence="1 2" key="1">
    <citation type="journal article" date="2019" name="Int. J. Syst. Evol. Microbiol.">
        <title>The Global Catalogue of Microorganisms (GCM) 10K type strain sequencing project: providing services to taxonomists for standard genome sequencing and annotation.</title>
        <authorList>
            <consortium name="The Broad Institute Genomics Platform"/>
            <consortium name="The Broad Institute Genome Sequencing Center for Infectious Disease"/>
            <person name="Wu L."/>
            <person name="Ma J."/>
        </authorList>
    </citation>
    <scope>NUCLEOTIDE SEQUENCE [LARGE SCALE GENOMIC DNA]</scope>
    <source>
        <strain evidence="1 2">JCM 15481</strain>
    </source>
</reference>
<evidence type="ECO:0008006" key="3">
    <source>
        <dbReference type="Google" id="ProtNLM"/>
    </source>
</evidence>
<keyword evidence="2" id="KW-1185">Reference proteome</keyword>
<dbReference type="Proteomes" id="UP001500443">
    <property type="component" value="Unassembled WGS sequence"/>
</dbReference>
<evidence type="ECO:0000313" key="1">
    <source>
        <dbReference type="EMBL" id="GAA2123025.1"/>
    </source>
</evidence>
<proteinExistence type="predicted"/>
<organism evidence="1 2">
    <name type="scientific">Streptomyces synnematoformans</name>
    <dbReference type="NCBI Taxonomy" id="415721"/>
    <lineage>
        <taxon>Bacteria</taxon>
        <taxon>Bacillati</taxon>
        <taxon>Actinomycetota</taxon>
        <taxon>Actinomycetes</taxon>
        <taxon>Kitasatosporales</taxon>
        <taxon>Streptomycetaceae</taxon>
        <taxon>Streptomyces</taxon>
    </lineage>
</organism>